<feature type="domain" description="EGF-like" evidence="6">
    <location>
        <begin position="158"/>
        <end position="194"/>
    </location>
</feature>
<keyword evidence="5" id="KW-1133">Transmembrane helix</keyword>
<dbReference type="PROSITE" id="PS50041">
    <property type="entry name" value="C_TYPE_LECTIN_2"/>
    <property type="match status" value="1"/>
</dbReference>
<dbReference type="InterPro" id="IPR001304">
    <property type="entry name" value="C-type_lectin-like"/>
</dbReference>
<reference evidence="9" key="2">
    <citation type="submission" date="2025-08" db="UniProtKB">
        <authorList>
            <consortium name="Ensembl"/>
        </authorList>
    </citation>
    <scope>IDENTIFICATION</scope>
</reference>
<accession>A0A493SY76</accession>
<dbReference type="PROSITE" id="PS50923">
    <property type="entry name" value="SUSHI"/>
    <property type="match status" value="1"/>
</dbReference>
<dbReference type="SUPFAM" id="SSF57535">
    <property type="entry name" value="Complement control module/SCR domain"/>
    <property type="match status" value="1"/>
</dbReference>
<dbReference type="SUPFAM" id="SSF56436">
    <property type="entry name" value="C-type lectin-like"/>
    <property type="match status" value="1"/>
</dbReference>
<feature type="transmembrane region" description="Helical" evidence="5">
    <location>
        <begin position="325"/>
        <end position="342"/>
    </location>
</feature>
<organism evidence="9 10">
    <name type="scientific">Anas platyrhynchos platyrhynchos</name>
    <name type="common">Northern mallard</name>
    <dbReference type="NCBI Taxonomy" id="8840"/>
    <lineage>
        <taxon>Eukaryota</taxon>
        <taxon>Metazoa</taxon>
        <taxon>Chordata</taxon>
        <taxon>Craniata</taxon>
        <taxon>Vertebrata</taxon>
        <taxon>Euteleostomi</taxon>
        <taxon>Archelosauria</taxon>
        <taxon>Archosauria</taxon>
        <taxon>Dinosauria</taxon>
        <taxon>Saurischia</taxon>
        <taxon>Theropoda</taxon>
        <taxon>Coelurosauria</taxon>
        <taxon>Aves</taxon>
        <taxon>Neognathae</taxon>
        <taxon>Galloanserae</taxon>
        <taxon>Anseriformes</taxon>
        <taxon>Anatidae</taxon>
        <taxon>Anatinae</taxon>
        <taxon>Anas</taxon>
    </lineage>
</organism>
<dbReference type="InterPro" id="IPR033991">
    <property type="entry name" value="Selectin_CTLD"/>
</dbReference>
<evidence type="ECO:0000259" key="6">
    <source>
        <dbReference type="PROSITE" id="PS50026"/>
    </source>
</evidence>
<evidence type="ECO:0000313" key="10">
    <source>
        <dbReference type="Proteomes" id="UP000016666"/>
    </source>
</evidence>
<dbReference type="CDD" id="cd03592">
    <property type="entry name" value="CLECT_selectins_like"/>
    <property type="match status" value="1"/>
</dbReference>
<dbReference type="PROSITE" id="PS50026">
    <property type="entry name" value="EGF_3"/>
    <property type="match status" value="1"/>
</dbReference>
<dbReference type="CDD" id="cd00033">
    <property type="entry name" value="CCP"/>
    <property type="match status" value="1"/>
</dbReference>
<dbReference type="CDD" id="cd00054">
    <property type="entry name" value="EGF_CA"/>
    <property type="match status" value="1"/>
</dbReference>
<evidence type="ECO:0000256" key="4">
    <source>
        <dbReference type="PROSITE-ProRule" id="PRU00302"/>
    </source>
</evidence>
<dbReference type="Gene3D" id="2.10.70.10">
    <property type="entry name" value="Complement Module, domain 1"/>
    <property type="match status" value="1"/>
</dbReference>
<dbReference type="Gene3D" id="2.10.25.10">
    <property type="entry name" value="Laminin"/>
    <property type="match status" value="1"/>
</dbReference>
<evidence type="ECO:0000256" key="1">
    <source>
        <dbReference type="ARBA" id="ARBA00022729"/>
    </source>
</evidence>
<keyword evidence="10" id="KW-1185">Reference proteome</keyword>
<dbReference type="InterPro" id="IPR035976">
    <property type="entry name" value="Sushi/SCR/CCP_sf"/>
</dbReference>
<evidence type="ECO:0000259" key="7">
    <source>
        <dbReference type="PROSITE" id="PS50041"/>
    </source>
</evidence>
<dbReference type="SUPFAM" id="SSF57196">
    <property type="entry name" value="EGF/Laminin"/>
    <property type="match status" value="1"/>
</dbReference>
<dbReference type="FunFam" id="3.10.100.10:FF:000007">
    <property type="entry name" value="L-selectin"/>
    <property type="match status" value="1"/>
</dbReference>
<dbReference type="InterPro" id="IPR016187">
    <property type="entry name" value="CTDL_fold"/>
</dbReference>
<dbReference type="SMART" id="SM00032">
    <property type="entry name" value="CCP"/>
    <property type="match status" value="1"/>
</dbReference>
<dbReference type="InterPro" id="IPR050111">
    <property type="entry name" value="C-type_lectin/snaclec_domain"/>
</dbReference>
<dbReference type="InterPro" id="IPR016186">
    <property type="entry name" value="C-type_lectin-like/link_sf"/>
</dbReference>
<keyword evidence="2 3" id="KW-1015">Disulfide bond</keyword>
<dbReference type="PANTHER" id="PTHR22803">
    <property type="entry name" value="MANNOSE, PHOSPHOLIPASE, LECTIN RECEPTOR RELATED"/>
    <property type="match status" value="1"/>
</dbReference>
<dbReference type="SMART" id="SM00034">
    <property type="entry name" value="CLECT"/>
    <property type="match status" value="1"/>
</dbReference>
<name>A0A493SY76_ANAPP</name>
<feature type="disulfide bond" evidence="3">
    <location>
        <begin position="184"/>
        <end position="193"/>
    </location>
</feature>
<evidence type="ECO:0000313" key="9">
    <source>
        <dbReference type="Ensembl" id="ENSAPLP00000018532.1"/>
    </source>
</evidence>
<feature type="domain" description="Sushi" evidence="8">
    <location>
        <begin position="247"/>
        <end position="307"/>
    </location>
</feature>
<keyword evidence="3" id="KW-0245">EGF-like domain</keyword>
<dbReference type="Ensembl" id="ENSAPLT00000041035.1">
    <property type="protein sequence ID" value="ENSAPLP00000018532.1"/>
    <property type="gene ID" value="ENSAPLG00000013340.2"/>
</dbReference>
<dbReference type="InterPro" id="IPR000436">
    <property type="entry name" value="Sushi_SCR_CCP_dom"/>
</dbReference>
<dbReference type="SMART" id="SM00181">
    <property type="entry name" value="EGF"/>
    <property type="match status" value="1"/>
</dbReference>
<evidence type="ECO:0000256" key="3">
    <source>
        <dbReference type="PROSITE-ProRule" id="PRU00076"/>
    </source>
</evidence>
<comment type="caution">
    <text evidence="3">Lacks conserved residue(s) required for the propagation of feature annotation.</text>
</comment>
<dbReference type="PROSITE" id="PS00022">
    <property type="entry name" value="EGF_1"/>
    <property type="match status" value="1"/>
</dbReference>
<dbReference type="Pfam" id="PF00059">
    <property type="entry name" value="Lectin_C"/>
    <property type="match status" value="1"/>
</dbReference>
<reference evidence="9 10" key="1">
    <citation type="submission" date="2017-10" db="EMBL/GenBank/DDBJ databases">
        <title>A new Pekin duck reference genome.</title>
        <authorList>
            <person name="Hou Z.-C."/>
            <person name="Zhou Z.-K."/>
            <person name="Zhu F."/>
            <person name="Hou S.-S."/>
        </authorList>
    </citation>
    <scope>NUCLEOTIDE SEQUENCE [LARGE SCALE GENOMIC DNA]</scope>
</reference>
<keyword evidence="4" id="KW-0768">Sushi</keyword>
<evidence type="ECO:0008006" key="11">
    <source>
        <dbReference type="Google" id="ProtNLM"/>
    </source>
</evidence>
<dbReference type="FunFam" id="2.10.70.10:FF:000001">
    <property type="entry name" value="Selectin P"/>
    <property type="match status" value="1"/>
</dbReference>
<dbReference type="InterPro" id="IPR000742">
    <property type="entry name" value="EGF"/>
</dbReference>
<dbReference type="Gene3D" id="3.10.100.10">
    <property type="entry name" value="Mannose-Binding Protein A, subunit A"/>
    <property type="match status" value="1"/>
</dbReference>
<sequence length="346" mass="38355">LPCTRARYGEVPCAEGSFPWLVPLGHAESWQDRAKGVEAWTYSYSDPGLYSWEQARNYCRTFFTDLVAIQNKEEIAYLNATLPFLRQYYWIGIRKQGGVWTWVGTNKVLTKEAENWARGEPNNRRSNQDCVEIYIKRQQEAGKWNDEPCNKKKTALCYKASCQASTCRPHGECVEVIKSYRCECHPGFEGDDCSIGECLAGSAGGQGAPPGWHRAAQPLPAAGCGPKSPPPLLLSPSEGFAVCLPAVQCPTLDAQGALMTCSHPFGDFRYNSTCDFGCPEGFERRGEGTLRCLASRQWSAETPTCAGRDHSGLGLRCGTDAQHPLFLPAGCMYAGFFFPFFLQRIR</sequence>
<keyword evidence="5" id="KW-0812">Transmembrane</keyword>
<dbReference type="PROSITE" id="PS01186">
    <property type="entry name" value="EGF_2"/>
    <property type="match status" value="1"/>
</dbReference>
<evidence type="ECO:0000259" key="8">
    <source>
        <dbReference type="PROSITE" id="PS50923"/>
    </source>
</evidence>
<evidence type="ECO:0000256" key="5">
    <source>
        <dbReference type="SAM" id="Phobius"/>
    </source>
</evidence>
<proteinExistence type="predicted"/>
<reference evidence="9" key="3">
    <citation type="submission" date="2025-09" db="UniProtKB">
        <authorList>
            <consortium name="Ensembl"/>
        </authorList>
    </citation>
    <scope>IDENTIFICATION</scope>
</reference>
<dbReference type="Pfam" id="PF00084">
    <property type="entry name" value="Sushi"/>
    <property type="match status" value="1"/>
</dbReference>
<dbReference type="AlphaFoldDB" id="A0A493SY76"/>
<feature type="domain" description="C-type lectin" evidence="7">
    <location>
        <begin position="37"/>
        <end position="158"/>
    </location>
</feature>
<keyword evidence="1" id="KW-0732">Signal</keyword>
<feature type="disulfide bond" evidence="4">
    <location>
        <begin position="249"/>
        <end position="292"/>
    </location>
</feature>
<dbReference type="InterPro" id="IPR018378">
    <property type="entry name" value="C-type_lectin_CS"/>
</dbReference>
<dbReference type="GeneTree" id="ENSGT00940000164633"/>
<dbReference type="PROSITE" id="PS00615">
    <property type="entry name" value="C_TYPE_LECTIN_1"/>
    <property type="match status" value="1"/>
</dbReference>
<feature type="disulfide bond" evidence="4">
    <location>
        <begin position="278"/>
        <end position="305"/>
    </location>
</feature>
<evidence type="ECO:0000256" key="2">
    <source>
        <dbReference type="ARBA" id="ARBA00023157"/>
    </source>
</evidence>
<protein>
    <recommendedName>
        <fullName evidence="11">L-selectin</fullName>
    </recommendedName>
</protein>
<keyword evidence="5" id="KW-0472">Membrane</keyword>
<dbReference type="Proteomes" id="UP000016666">
    <property type="component" value="Chromosome 8"/>
</dbReference>